<dbReference type="Gene3D" id="3.30.559.30">
    <property type="entry name" value="Nonribosomal peptide synthetase, condensation domain"/>
    <property type="match status" value="2"/>
</dbReference>
<dbReference type="InterPro" id="IPR020845">
    <property type="entry name" value="AMP-binding_CS"/>
</dbReference>
<dbReference type="InterPro" id="IPR001242">
    <property type="entry name" value="Condensation_dom"/>
</dbReference>
<dbReference type="RefSeq" id="WP_088133720.1">
    <property type="nucleotide sequence ID" value="NZ_CP018835.1"/>
</dbReference>
<dbReference type="Pfam" id="PF00550">
    <property type="entry name" value="PP-binding"/>
    <property type="match status" value="2"/>
</dbReference>
<dbReference type="InterPro" id="IPR042099">
    <property type="entry name" value="ANL_N_sf"/>
</dbReference>
<dbReference type="InterPro" id="IPR001031">
    <property type="entry name" value="Thioesterase"/>
</dbReference>
<dbReference type="EMBL" id="CP018835">
    <property type="protein sequence ID" value="ASA55470.1"/>
    <property type="molecule type" value="Genomic_DNA"/>
</dbReference>
<proteinExistence type="inferred from homology"/>
<dbReference type="InterPro" id="IPR009081">
    <property type="entry name" value="PP-bd_ACP"/>
</dbReference>
<comment type="cofactor">
    <cofactor evidence="1">
        <name>pantetheine 4'-phosphate</name>
        <dbReference type="ChEBI" id="CHEBI:47942"/>
    </cofactor>
</comment>
<dbReference type="Pfam" id="PF00975">
    <property type="entry name" value="Thioesterase"/>
    <property type="match status" value="2"/>
</dbReference>
<dbReference type="GO" id="GO:0044550">
    <property type="term" value="P:secondary metabolite biosynthetic process"/>
    <property type="evidence" value="ECO:0007669"/>
    <property type="project" value="UniProtKB-ARBA"/>
</dbReference>
<dbReference type="Pfam" id="PF00668">
    <property type="entry name" value="Condensation"/>
    <property type="match status" value="2"/>
</dbReference>
<evidence type="ECO:0000256" key="4">
    <source>
        <dbReference type="ARBA" id="ARBA00022553"/>
    </source>
</evidence>
<protein>
    <recommendedName>
        <fullName evidence="5">Carrier domain-containing protein</fullName>
    </recommendedName>
</protein>
<dbReference type="InterPro" id="IPR045851">
    <property type="entry name" value="AMP-bd_C_sf"/>
</dbReference>
<evidence type="ECO:0000313" key="7">
    <source>
        <dbReference type="Proteomes" id="UP000196708"/>
    </source>
</evidence>
<organism evidence="6 7">
    <name type="scientific">Vibrio gazogenes</name>
    <dbReference type="NCBI Taxonomy" id="687"/>
    <lineage>
        <taxon>Bacteria</taxon>
        <taxon>Pseudomonadati</taxon>
        <taxon>Pseudomonadota</taxon>
        <taxon>Gammaproteobacteria</taxon>
        <taxon>Vibrionales</taxon>
        <taxon>Vibrionaceae</taxon>
        <taxon>Vibrio</taxon>
    </lineage>
</organism>
<dbReference type="SMART" id="SM00823">
    <property type="entry name" value="PKS_PP"/>
    <property type="match status" value="2"/>
</dbReference>
<dbReference type="InterPro" id="IPR020806">
    <property type="entry name" value="PKS_PP-bd"/>
</dbReference>
<dbReference type="PROSITE" id="PS50075">
    <property type="entry name" value="CARRIER"/>
    <property type="match status" value="2"/>
</dbReference>
<gene>
    <name evidence="6" type="ORF">BSQ33_06975</name>
</gene>
<evidence type="ECO:0000256" key="2">
    <source>
        <dbReference type="ARBA" id="ARBA00006432"/>
    </source>
</evidence>
<sequence length="2752" mass="303378">MTDTRFSIDELSPEEMMAILEQLEQDGAAQPQLPKQDIIVAADESQREFPLSLAQQRLWVMSQMDSATTAAYVIAAGLRIEGPLNMTALTQALDQLVVRHAALRTHIEVREGQPMQIIGAPDCGFPLEICHSVAGEAESAYEAPQFDLTQGPLVQGRLIRQTDTDHALYIMMHHIVADGWSMGILTEELSALYHAYVQDGIDPLPKPTIQFGDYAQWQQDHIQGEVLEQQQQYWVTHLQGAPELLSLPSDRPRPEQRDYLGDNVSVTLDAELTARLRALSQRYGCTLYMTLFASWAALMGRLAGQDDVVIGTPVAGRTRKEVAHLIGMFVNTQALRVDLSQPLNTEALLAQVKATSLAAQSNQDIPFEQVVEAVAPQRSLSYSPVFQVLFSLQNQPRVEAALDDMRLSHIDVPDHSAKVDLALLMTECDDHLSGTLNYATALFDSATIKRYFGYWKCLLEGMVAECDADVRTLPILPQSERDYLITTLNQTAMAFPDDACIHQLFESFVDETPEATALVTDGESLTYGELNMRANQLAHWLVEHGVGPDSRVAIALPRSADLLIAMLATMKAGGVYVPMDLNYPDERLIHMLTDSAPQVLITHADVLPRLGEIAPECTVVDVDAHRHMWADYATTNLDVAALGLTAQHLAYIIYTSGSTGKPKGVMIAHQGICNVSYAQRNMLAVGRGSRVLQFSSISFDASLFEIVLGICSGAELHFAGSEQPLGEALLTILKSRRITHAPLPPAALGSLRTDVSLPDLKMLLTAGEAVTRTVIEPWLTEGRMVYNGYGPTETTIWGTTCALHQGFNGEPPIGLPRPNGTIYILDARGEPVPHGVTGEIYLGGVGIARGYLNRPELTAERFLPDPFSPQADARMYRTGDLGCWKQDGLIHYQGRCDNQVKIRGYRIELGEIETALRRCEGIQEAVVTAQKDQRGNQRLVGYYTQTVGVTVDLAALKSRLHQSLPDYMIPSAYMLLEQLPLTPNGKVDHKALPPADESAFAHRIYEAPQTEVEQLLATLWCDLLGLERIGRQDHFFELGGHSLLSVQLIEQLRQRGYHLSVKALFNHPTLAALANALTENAVPLAASVPSNQIPEACTQILPEMLPLTELTAAEIDVITASVSGGAANIQDIYPLAPLQEGILYHHILQKESDPYITPVILTFDQQSRMTDFLNALQAVIQRHDILRTGIVWDGLREAHQVVWRQAPLAIHALQMEQLLAVSSSHDGADNNAASSPDLVARLQAYFAPSRVQMDVSQAPMLAVHYIADPAQQRWVMCLLQHHLCMDHTTLELVIEEVQAHLLGQEHALPQPISFRNFVAQARTELSQQTYLDYFREQLADIEQPSAPFDWLETQSHGYEIESLRHPVHDRLAQQIRSQARQYGVSAASLFHLAWGLVVRATTGRDDVVFGTVLFGRMAGGDGADRALGMFLNTLPLRLSLGQMKTGEAVQMTHQRLAELLNYEHAPLSQVQKCSGVSAPAPLFTSLLNYRYQGGSAQTDIDAAQSVSAWEGIEMLANEERTNYPVGLSVDDLEGVGFSLDFKVDHRIGAKRMAEMVEQALTALMTTLTDAPARPVGQLIVLPHAERDLVLNQFNQTQTSFPDASCLHTLIEAQVARSPDATAVVFDDQSLSYAELNAQANQLAHWLIEQGVRPDSRVAVCLERSCELVVSLLAILKAGGAYVPLDPGYPSERLTYMLSDSAPVALLTCDSLVARLGEIPETTRLVDLASPVQPWLDSPTTNPVVAELTNRHLAYIIYTSGSTGLPKGVMNEHRGVVNRLHWMQQDYGFNADDVVLQKTPFSFDVSVWEFFCPLWSGATLLMAKPEGHKDPDYLKNLMTTQGVTIVHFVPPMLQSFLEVVSPDDCPSLRLVFCSGEALPAEAIRKSYARLPQIELHNLYGPTEAAVDVTAWYCPRQLAGDRVSIGRPVANTQMYVLDSEGHPVPVGVEGELYIGGVQVARGYLNRDELTAERFVANPYTADEHAHPVMYRTGDVGCWLPDGTIEYRGRNDDQVKIRGFRIELGEISSALQGCTGVQDGVVVARAFGTRSEKQSADKQLVGYYTAAQADAVPDVATLKAELSERLPAHMVPSVYVVIDAMPLTPNGKVNRKALPEPDISSVVRHEYQAPVGDAEQQLAAIWSALLGVEQVGRADNFFELGGHSLLAVRMVGEAQRQGMTLDLARLMTTPVLHELAATFAQAQDAATQDADSTAQHDHDQAIPFRTTGKQLPLFIVPEFSGELLYGPTLTANIDPDIPVYGLSAPDRMQTSLKTYQRMAERYVSMIRQIQPQGPYRLFGWSSGGVLAYEVAAQLLGQDQQIEFIGMLDSWVPSIIEQPVQTDDEMITALSHHIVEYLAGQMRGAAVELPKQDHWQDYYRIGCTEGYLPQAWTETYFHQMLIHQKDFLRAAYQPLPLPIHLDLIATQQSLDIEPLLGWSQILPRENIHCVTVPGTHYELMSAPYIADVGAAISQVIAHRADFYRHNPVYPVADETPVMKLQNGKSGQPLVVCIPGAGDNVFSFVDFVQTMPSDWTVLAIQPRGLWGGGIPHSSVEAAASFYLDALRDQLGAHELHIVGHSFGGWVALSLVTQMEAQGIPVKSLTIADSRVPMRTYHQEYSDLQALIRLIELFEMRGCSLGLTSSELAPLSYHARLALTLSRLIDSGLLPKSTRNSDFEAIYRAFATHIRIWFTPAVLPETPTTLVIAQGSSPERFVGWKTLMPDISVRQSLGNHMTLLKQPDVRLLTDTIQGQTAI</sequence>
<dbReference type="FunFam" id="3.40.50.12780:FF:000012">
    <property type="entry name" value="Non-ribosomal peptide synthetase"/>
    <property type="match status" value="2"/>
</dbReference>
<dbReference type="SUPFAM" id="SSF52777">
    <property type="entry name" value="CoA-dependent acyltransferases"/>
    <property type="match status" value="4"/>
</dbReference>
<dbReference type="InterPro" id="IPR029058">
    <property type="entry name" value="AB_hydrolase_fold"/>
</dbReference>
<dbReference type="GO" id="GO:0043041">
    <property type="term" value="P:amino acid activation for nonribosomal peptide biosynthetic process"/>
    <property type="evidence" value="ECO:0007669"/>
    <property type="project" value="TreeGrafter"/>
</dbReference>
<dbReference type="FunFam" id="3.40.50.980:FF:000001">
    <property type="entry name" value="Non-ribosomal peptide synthetase"/>
    <property type="match status" value="2"/>
</dbReference>
<dbReference type="InterPro" id="IPR025110">
    <property type="entry name" value="AMP-bd_C"/>
</dbReference>
<dbReference type="FunFam" id="2.30.38.10:FF:000001">
    <property type="entry name" value="Non-ribosomal peptide synthetase PvdI"/>
    <property type="match status" value="2"/>
</dbReference>
<feature type="domain" description="Carrier" evidence="5">
    <location>
        <begin position="1007"/>
        <end position="1081"/>
    </location>
</feature>
<dbReference type="NCBIfam" id="TIGR01733">
    <property type="entry name" value="AA-adenyl-dom"/>
    <property type="match status" value="2"/>
</dbReference>
<evidence type="ECO:0000259" key="5">
    <source>
        <dbReference type="PROSITE" id="PS50075"/>
    </source>
</evidence>
<dbReference type="PANTHER" id="PTHR45527">
    <property type="entry name" value="NONRIBOSOMAL PEPTIDE SYNTHETASE"/>
    <property type="match status" value="1"/>
</dbReference>
<dbReference type="NCBIfam" id="NF003417">
    <property type="entry name" value="PRK04813.1"/>
    <property type="match status" value="2"/>
</dbReference>
<dbReference type="GO" id="GO:0031177">
    <property type="term" value="F:phosphopantetheine binding"/>
    <property type="evidence" value="ECO:0007669"/>
    <property type="project" value="InterPro"/>
</dbReference>
<dbReference type="FunFam" id="3.30.300.30:FF:000010">
    <property type="entry name" value="Enterobactin synthetase component F"/>
    <property type="match status" value="2"/>
</dbReference>
<feature type="domain" description="Carrier" evidence="5">
    <location>
        <begin position="2126"/>
        <end position="2200"/>
    </location>
</feature>
<dbReference type="Gene3D" id="3.40.50.1820">
    <property type="entry name" value="alpha/beta hydrolase"/>
    <property type="match status" value="2"/>
</dbReference>
<dbReference type="Gene3D" id="3.40.50.980">
    <property type="match status" value="2"/>
</dbReference>
<name>A0A1Z2SE62_VIBGA</name>
<dbReference type="Gene3D" id="1.10.1200.10">
    <property type="entry name" value="ACP-like"/>
    <property type="match status" value="2"/>
</dbReference>
<dbReference type="GO" id="GO:0005737">
    <property type="term" value="C:cytoplasm"/>
    <property type="evidence" value="ECO:0007669"/>
    <property type="project" value="TreeGrafter"/>
</dbReference>
<dbReference type="Gene3D" id="3.30.300.30">
    <property type="match status" value="2"/>
</dbReference>
<dbReference type="InterPro" id="IPR036736">
    <property type="entry name" value="ACP-like_sf"/>
</dbReference>
<dbReference type="Pfam" id="PF13193">
    <property type="entry name" value="AMP-binding_C"/>
    <property type="match status" value="1"/>
</dbReference>
<dbReference type="Gene3D" id="3.40.50.12780">
    <property type="entry name" value="N-terminal domain of ligase-like"/>
    <property type="match status" value="1"/>
</dbReference>
<dbReference type="SUPFAM" id="SSF56801">
    <property type="entry name" value="Acetyl-CoA synthetase-like"/>
    <property type="match status" value="2"/>
</dbReference>
<dbReference type="CDD" id="cd19544">
    <property type="entry name" value="E-C_NRPS"/>
    <property type="match status" value="1"/>
</dbReference>
<dbReference type="Gene3D" id="2.30.38.10">
    <property type="entry name" value="Luciferase, Domain 3"/>
    <property type="match status" value="1"/>
</dbReference>
<dbReference type="CDD" id="cd19531">
    <property type="entry name" value="LCL_NRPS-like"/>
    <property type="match status" value="1"/>
</dbReference>
<evidence type="ECO:0000256" key="1">
    <source>
        <dbReference type="ARBA" id="ARBA00001957"/>
    </source>
</evidence>
<dbReference type="InterPro" id="IPR000873">
    <property type="entry name" value="AMP-dep_synth/lig_dom"/>
</dbReference>
<dbReference type="KEGG" id="vga:BSQ33_06975"/>
<dbReference type="Pfam" id="PF00501">
    <property type="entry name" value="AMP-binding"/>
    <property type="match status" value="2"/>
</dbReference>
<dbReference type="PANTHER" id="PTHR45527:SF1">
    <property type="entry name" value="FATTY ACID SYNTHASE"/>
    <property type="match status" value="1"/>
</dbReference>
<dbReference type="Gene3D" id="3.30.559.10">
    <property type="entry name" value="Chloramphenicol acetyltransferase-like domain"/>
    <property type="match status" value="2"/>
</dbReference>
<dbReference type="CDD" id="cd17646">
    <property type="entry name" value="A_NRPS_AB3403-like"/>
    <property type="match status" value="1"/>
</dbReference>
<evidence type="ECO:0000256" key="3">
    <source>
        <dbReference type="ARBA" id="ARBA00022450"/>
    </source>
</evidence>
<dbReference type="InterPro" id="IPR006162">
    <property type="entry name" value="Ppantetheine_attach_site"/>
</dbReference>
<dbReference type="CDD" id="cd05930">
    <property type="entry name" value="A_NRPS"/>
    <property type="match status" value="1"/>
</dbReference>
<keyword evidence="3" id="KW-0596">Phosphopantetheine</keyword>
<dbReference type="OrthoDB" id="9757559at2"/>
<dbReference type="PROSITE" id="PS00012">
    <property type="entry name" value="PHOSPHOPANTETHEINE"/>
    <property type="match status" value="2"/>
</dbReference>
<keyword evidence="4" id="KW-0597">Phosphoprotein</keyword>
<dbReference type="FunFam" id="3.40.50.980:FF:000002">
    <property type="entry name" value="Enterobactin synthetase component F"/>
    <property type="match status" value="1"/>
</dbReference>
<dbReference type="InterPro" id="IPR023213">
    <property type="entry name" value="CAT-like_dom_sf"/>
</dbReference>
<comment type="similarity">
    <text evidence="2">Belongs to the ATP-dependent AMP-binding enzyme family.</text>
</comment>
<reference evidence="6 7" key="1">
    <citation type="submission" date="2016-12" db="EMBL/GenBank/DDBJ databases">
        <authorList>
            <person name="Song W.-J."/>
            <person name="Kurnit D.M."/>
        </authorList>
    </citation>
    <scope>NUCLEOTIDE SEQUENCE [LARGE SCALE GENOMIC DNA]</scope>
    <source>
        <strain evidence="6 7">ATCC 43942</strain>
    </source>
</reference>
<dbReference type="SUPFAM" id="SSF53474">
    <property type="entry name" value="alpha/beta-Hydrolases"/>
    <property type="match status" value="2"/>
</dbReference>
<dbReference type="InterPro" id="IPR010071">
    <property type="entry name" value="AA_adenyl_dom"/>
</dbReference>
<accession>A0A1Z2SE62</accession>
<dbReference type="SUPFAM" id="SSF47336">
    <property type="entry name" value="ACP-like"/>
    <property type="match status" value="2"/>
</dbReference>
<dbReference type="GO" id="GO:0003824">
    <property type="term" value="F:catalytic activity"/>
    <property type="evidence" value="ECO:0007669"/>
    <property type="project" value="InterPro"/>
</dbReference>
<evidence type="ECO:0000313" key="6">
    <source>
        <dbReference type="EMBL" id="ASA55470.1"/>
    </source>
</evidence>
<dbReference type="FunFam" id="1.10.1200.10:FF:000005">
    <property type="entry name" value="Nonribosomal peptide synthetase 1"/>
    <property type="match status" value="2"/>
</dbReference>
<dbReference type="PROSITE" id="PS00455">
    <property type="entry name" value="AMP_BINDING"/>
    <property type="match status" value="2"/>
</dbReference>
<dbReference type="Proteomes" id="UP000196708">
    <property type="component" value="Chromosome 1"/>
</dbReference>